<accession>A0A183M0J0</accession>
<dbReference type="Proteomes" id="UP000277204">
    <property type="component" value="Unassembled WGS sequence"/>
</dbReference>
<dbReference type="AlphaFoldDB" id="A0A183M0J0"/>
<keyword evidence="2" id="KW-1185">Reference proteome</keyword>
<name>A0A183M0J0_9TREM</name>
<evidence type="ECO:0000313" key="2">
    <source>
        <dbReference type="Proteomes" id="UP000277204"/>
    </source>
</evidence>
<reference evidence="1 2" key="1">
    <citation type="submission" date="2018-11" db="EMBL/GenBank/DDBJ databases">
        <authorList>
            <consortium name="Pathogen Informatics"/>
        </authorList>
    </citation>
    <scope>NUCLEOTIDE SEQUENCE [LARGE SCALE GENOMIC DNA]</scope>
    <source>
        <strain evidence="1 2">Zambia</strain>
    </source>
</reference>
<organism evidence="1 2">
    <name type="scientific">Schistosoma margrebowiei</name>
    <dbReference type="NCBI Taxonomy" id="48269"/>
    <lineage>
        <taxon>Eukaryota</taxon>
        <taxon>Metazoa</taxon>
        <taxon>Spiralia</taxon>
        <taxon>Lophotrochozoa</taxon>
        <taxon>Platyhelminthes</taxon>
        <taxon>Trematoda</taxon>
        <taxon>Digenea</taxon>
        <taxon>Strigeidida</taxon>
        <taxon>Schistosomatoidea</taxon>
        <taxon>Schistosomatidae</taxon>
        <taxon>Schistosoma</taxon>
    </lineage>
</organism>
<gene>
    <name evidence="1" type="ORF">SMRZ_LOCUS9565</name>
</gene>
<dbReference type="STRING" id="48269.A0A183M0J0"/>
<dbReference type="InterPro" id="IPR043502">
    <property type="entry name" value="DNA/RNA_pol_sf"/>
</dbReference>
<evidence type="ECO:0000313" key="1">
    <source>
        <dbReference type="EMBL" id="VDO86844.1"/>
    </source>
</evidence>
<dbReference type="SUPFAM" id="SSF56672">
    <property type="entry name" value="DNA/RNA polymerases"/>
    <property type="match status" value="1"/>
</dbReference>
<protein>
    <submittedName>
        <fullName evidence="1">Uncharacterized protein</fullName>
    </submittedName>
</protein>
<dbReference type="InterPro" id="IPR043128">
    <property type="entry name" value="Rev_trsase/Diguanyl_cyclase"/>
</dbReference>
<proteinExistence type="predicted"/>
<sequence>MGNLPSKKIDCYGHIIDLDGVCGEFKNVAAINNRPALILPEVRSFRSLTDYYSRLAKNYAETDCLLMCLTEKNIESECSNIRNNPFDALKDTIYSAPVLKLPNIGKFR</sequence>
<dbReference type="EMBL" id="UZAI01004558">
    <property type="protein sequence ID" value="VDO86844.1"/>
    <property type="molecule type" value="Genomic_DNA"/>
</dbReference>
<dbReference type="Gene3D" id="3.30.70.270">
    <property type="match status" value="1"/>
</dbReference>